<dbReference type="NCBIfam" id="NF041144">
    <property type="entry name" value="expansin_EXLX1"/>
    <property type="match status" value="1"/>
</dbReference>
<dbReference type="InterPro" id="IPR049818">
    <property type="entry name" value="Expansin_EXLX1-like"/>
</dbReference>
<dbReference type="PANTHER" id="PTHR31836">
    <property type="match status" value="1"/>
</dbReference>
<dbReference type="InterPro" id="IPR036908">
    <property type="entry name" value="RlpA-like_sf"/>
</dbReference>
<evidence type="ECO:0000313" key="4">
    <source>
        <dbReference type="Proteomes" id="UP000268094"/>
    </source>
</evidence>
<dbReference type="PROSITE" id="PS51257">
    <property type="entry name" value="PROKAR_LIPOPROTEIN"/>
    <property type="match status" value="1"/>
</dbReference>
<dbReference type="Gene3D" id="2.60.40.760">
    <property type="entry name" value="Expansin, cellulose-binding-like domain"/>
    <property type="match status" value="1"/>
</dbReference>
<proteinExistence type="predicted"/>
<reference evidence="4" key="1">
    <citation type="submission" date="2018-09" db="EMBL/GenBank/DDBJ databases">
        <authorList>
            <person name="Livingstone P.G."/>
            <person name="Whitworth D.E."/>
        </authorList>
    </citation>
    <scope>NUCLEOTIDE SEQUENCE [LARGE SCALE GENOMIC DNA]</scope>
    <source>
        <strain evidence="4">CA054A</strain>
    </source>
</reference>
<dbReference type="Pfam" id="PF03330">
    <property type="entry name" value="DPBB_1"/>
    <property type="match status" value="1"/>
</dbReference>
<dbReference type="InterPro" id="IPR036749">
    <property type="entry name" value="Expansin_CBD_sf"/>
</dbReference>
<evidence type="ECO:0000259" key="2">
    <source>
        <dbReference type="PROSITE" id="PS50842"/>
    </source>
</evidence>
<dbReference type="InterPro" id="IPR009009">
    <property type="entry name" value="RlpA-like_DPBB"/>
</dbReference>
<dbReference type="SUPFAM" id="SSF50685">
    <property type="entry name" value="Barwin-like endoglucanases"/>
    <property type="match status" value="1"/>
</dbReference>
<dbReference type="AlphaFoldDB" id="A0A3A8J843"/>
<evidence type="ECO:0000256" key="1">
    <source>
        <dbReference type="ARBA" id="ARBA00022729"/>
    </source>
</evidence>
<protein>
    <recommendedName>
        <fullName evidence="2">Expansin-like EG45 domain-containing protein</fullName>
    </recommendedName>
</protein>
<dbReference type="InterPro" id="IPR051477">
    <property type="entry name" value="Expansin_CellWall"/>
</dbReference>
<dbReference type="EMBL" id="RAVZ01000035">
    <property type="protein sequence ID" value="RKG91967.1"/>
    <property type="molecule type" value="Genomic_DNA"/>
</dbReference>
<evidence type="ECO:0000313" key="3">
    <source>
        <dbReference type="EMBL" id="RKG91967.1"/>
    </source>
</evidence>
<dbReference type="CDD" id="cd22272">
    <property type="entry name" value="DPBB_EXLX1-like"/>
    <property type="match status" value="1"/>
</dbReference>
<keyword evidence="1" id="KW-0732">Signal</keyword>
<sequence>MLAGMNRPSFWNPSLLVAVVSFACGGCGDSASGGGVTLGEEQKGIATYYDANGSGNCSYDKGGDLMVAAMNADQYDNSAACGQCVDIVGPKGNLRVRIVDQCPDCEKGHLDLSSEAFEKIAEMKDGRVDITWTPVSCDVAGPLKYHFKEGSNPWWTAIQVRNHRLPIKKLEWKRGGDWKSLRRESYNYFVTDDGVGEGSFQLRVTASDGQQLTDTLDKVLDDESVDGAEQFAPQK</sequence>
<dbReference type="OrthoDB" id="5499927at2"/>
<dbReference type="PANTHER" id="PTHR31836:SF21">
    <property type="entry name" value="EXPANSIN-LIKE PROTEIN 7"/>
    <property type="match status" value="1"/>
</dbReference>
<dbReference type="SUPFAM" id="SSF49590">
    <property type="entry name" value="PHL pollen allergen"/>
    <property type="match status" value="1"/>
</dbReference>
<name>A0A3A8J843_9BACT</name>
<keyword evidence="4" id="KW-1185">Reference proteome</keyword>
<organism evidence="3 4">
    <name type="scientific">Corallococcus terminator</name>
    <dbReference type="NCBI Taxonomy" id="2316733"/>
    <lineage>
        <taxon>Bacteria</taxon>
        <taxon>Pseudomonadati</taxon>
        <taxon>Myxococcota</taxon>
        <taxon>Myxococcia</taxon>
        <taxon>Myxococcales</taxon>
        <taxon>Cystobacterineae</taxon>
        <taxon>Myxococcaceae</taxon>
        <taxon>Corallococcus</taxon>
    </lineage>
</organism>
<dbReference type="Gene3D" id="2.40.40.10">
    <property type="entry name" value="RlpA-like domain"/>
    <property type="match status" value="1"/>
</dbReference>
<dbReference type="Proteomes" id="UP000268094">
    <property type="component" value="Unassembled WGS sequence"/>
</dbReference>
<accession>A0A3A8J843</accession>
<feature type="domain" description="Expansin-like EG45" evidence="2">
    <location>
        <begin position="49"/>
        <end position="142"/>
    </location>
</feature>
<comment type="caution">
    <text evidence="3">The sequence shown here is derived from an EMBL/GenBank/DDBJ whole genome shotgun (WGS) entry which is preliminary data.</text>
</comment>
<dbReference type="InterPro" id="IPR007112">
    <property type="entry name" value="Expansin/allergen_DPBB_dom"/>
</dbReference>
<gene>
    <name evidence="3" type="ORF">D7V88_07880</name>
</gene>
<dbReference type="PROSITE" id="PS50842">
    <property type="entry name" value="EXPANSIN_EG45"/>
    <property type="match status" value="1"/>
</dbReference>